<keyword evidence="1" id="KW-0472">Membrane</keyword>
<dbReference type="SUPFAM" id="SSF81321">
    <property type="entry name" value="Family A G protein-coupled receptor-like"/>
    <property type="match status" value="1"/>
</dbReference>
<comment type="caution">
    <text evidence="2">The sequence shown here is derived from an EMBL/GenBank/DDBJ whole genome shotgun (WGS) entry which is preliminary data.</text>
</comment>
<dbReference type="OrthoDB" id="5824413at2759"/>
<dbReference type="EMBL" id="AZBU02000007">
    <property type="protein sequence ID" value="TKR70496.1"/>
    <property type="molecule type" value="Genomic_DNA"/>
</dbReference>
<dbReference type="Proteomes" id="UP000298663">
    <property type="component" value="Unassembled WGS sequence"/>
</dbReference>
<gene>
    <name evidence="2" type="ORF">L596_022519</name>
</gene>
<keyword evidence="1" id="KW-0812">Transmembrane</keyword>
<evidence type="ECO:0008006" key="4">
    <source>
        <dbReference type="Google" id="ProtNLM"/>
    </source>
</evidence>
<keyword evidence="3" id="KW-1185">Reference proteome</keyword>
<sequence>MLTAYGIIFLKVFLNRKRSTLTSYAGDCRLAFQFTVICLFQWFSAFFFYMVPRVFGTTAYGVMATNVCGILNTSINPIVLFLFNSRIQNGIKKRWKSRNSTVVSSINHQEEMTLTRSAWVASVTFRRGVGSSAVH</sequence>
<dbReference type="Gene3D" id="1.20.1070.10">
    <property type="entry name" value="Rhodopsin 7-helix transmembrane proteins"/>
    <property type="match status" value="1"/>
</dbReference>
<proteinExistence type="predicted"/>
<keyword evidence="1" id="KW-1133">Transmembrane helix</keyword>
<evidence type="ECO:0000313" key="3">
    <source>
        <dbReference type="Proteomes" id="UP000298663"/>
    </source>
</evidence>
<protein>
    <recommendedName>
        <fullName evidence="4">G-protein coupled receptors family 1 profile domain-containing protein</fullName>
    </recommendedName>
</protein>
<organism evidence="2 3">
    <name type="scientific">Steinernema carpocapsae</name>
    <name type="common">Entomopathogenic nematode</name>
    <dbReference type="NCBI Taxonomy" id="34508"/>
    <lineage>
        <taxon>Eukaryota</taxon>
        <taxon>Metazoa</taxon>
        <taxon>Ecdysozoa</taxon>
        <taxon>Nematoda</taxon>
        <taxon>Chromadorea</taxon>
        <taxon>Rhabditida</taxon>
        <taxon>Tylenchina</taxon>
        <taxon>Panagrolaimomorpha</taxon>
        <taxon>Strongyloidoidea</taxon>
        <taxon>Steinernematidae</taxon>
        <taxon>Steinernema</taxon>
    </lineage>
</organism>
<feature type="transmembrane region" description="Helical" evidence="1">
    <location>
        <begin position="30"/>
        <end position="51"/>
    </location>
</feature>
<name>A0A4U5MLX4_STECR</name>
<reference evidence="2 3" key="2">
    <citation type="journal article" date="2019" name="G3 (Bethesda)">
        <title>Hybrid Assembly of the Genome of the Entomopathogenic Nematode Steinernema carpocapsae Identifies the X-Chromosome.</title>
        <authorList>
            <person name="Serra L."/>
            <person name="Macchietto M."/>
            <person name="Macias-Munoz A."/>
            <person name="McGill C.J."/>
            <person name="Rodriguez I.M."/>
            <person name="Rodriguez B."/>
            <person name="Murad R."/>
            <person name="Mortazavi A."/>
        </authorList>
    </citation>
    <scope>NUCLEOTIDE SEQUENCE [LARGE SCALE GENOMIC DNA]</scope>
    <source>
        <strain evidence="2 3">ALL</strain>
    </source>
</reference>
<evidence type="ECO:0000313" key="2">
    <source>
        <dbReference type="EMBL" id="TKR70496.1"/>
    </source>
</evidence>
<accession>A0A4U5MLX4</accession>
<evidence type="ECO:0000256" key="1">
    <source>
        <dbReference type="SAM" id="Phobius"/>
    </source>
</evidence>
<dbReference type="AlphaFoldDB" id="A0A4U5MLX4"/>
<feature type="transmembrane region" description="Helical" evidence="1">
    <location>
        <begin position="63"/>
        <end position="83"/>
    </location>
</feature>
<reference evidence="2 3" key="1">
    <citation type="journal article" date="2015" name="Genome Biol.">
        <title>Comparative genomics of Steinernema reveals deeply conserved gene regulatory networks.</title>
        <authorList>
            <person name="Dillman A.R."/>
            <person name="Macchietto M."/>
            <person name="Porter C.F."/>
            <person name="Rogers A."/>
            <person name="Williams B."/>
            <person name="Antoshechkin I."/>
            <person name="Lee M.M."/>
            <person name="Goodwin Z."/>
            <person name="Lu X."/>
            <person name="Lewis E.E."/>
            <person name="Goodrich-Blair H."/>
            <person name="Stock S.P."/>
            <person name="Adams B.J."/>
            <person name="Sternberg P.W."/>
            <person name="Mortazavi A."/>
        </authorList>
    </citation>
    <scope>NUCLEOTIDE SEQUENCE [LARGE SCALE GENOMIC DNA]</scope>
    <source>
        <strain evidence="2 3">ALL</strain>
    </source>
</reference>